<evidence type="ECO:0000313" key="3">
    <source>
        <dbReference type="Proteomes" id="UP000295136"/>
    </source>
</evidence>
<dbReference type="InterPro" id="IPR022744">
    <property type="entry name" value="MeTrfase_dom_put"/>
</dbReference>
<dbReference type="RefSeq" id="WP_132631776.1">
    <property type="nucleotide sequence ID" value="NZ_SMLD01000048.1"/>
</dbReference>
<dbReference type="CDD" id="cd02440">
    <property type="entry name" value="AdoMet_MTases"/>
    <property type="match status" value="1"/>
</dbReference>
<name>A0A4R5FH29_9ACTN</name>
<dbReference type="AlphaFoldDB" id="A0A4R5FH29"/>
<dbReference type="Proteomes" id="UP000295136">
    <property type="component" value="Unassembled WGS sequence"/>
</dbReference>
<dbReference type="InterPro" id="IPR029063">
    <property type="entry name" value="SAM-dependent_MTases_sf"/>
</dbReference>
<dbReference type="GO" id="GO:0032259">
    <property type="term" value="P:methylation"/>
    <property type="evidence" value="ECO:0007669"/>
    <property type="project" value="UniProtKB-KW"/>
</dbReference>
<reference evidence="2 3" key="1">
    <citation type="submission" date="2019-03" db="EMBL/GenBank/DDBJ databases">
        <title>Draft genome sequences of novel Actinobacteria.</title>
        <authorList>
            <person name="Sahin N."/>
            <person name="Ay H."/>
            <person name="Saygin H."/>
        </authorList>
    </citation>
    <scope>NUCLEOTIDE SEQUENCE [LARGE SCALE GENOMIC DNA]</scope>
    <source>
        <strain evidence="2 3">6K102</strain>
    </source>
</reference>
<keyword evidence="2" id="KW-0808">Transferase</keyword>
<feature type="domain" description="Methyltransferase" evidence="1">
    <location>
        <begin position="22"/>
        <end position="155"/>
    </location>
</feature>
<organism evidence="2 3">
    <name type="scientific">Nonomuraea mesophila</name>
    <dbReference type="NCBI Taxonomy" id="2530382"/>
    <lineage>
        <taxon>Bacteria</taxon>
        <taxon>Bacillati</taxon>
        <taxon>Actinomycetota</taxon>
        <taxon>Actinomycetes</taxon>
        <taxon>Streptosporangiales</taxon>
        <taxon>Streptosporangiaceae</taxon>
        <taxon>Nonomuraea</taxon>
    </lineage>
</organism>
<accession>A0A4R5FH29</accession>
<keyword evidence="3" id="KW-1185">Reference proteome</keyword>
<dbReference type="EMBL" id="SMLD01000048">
    <property type="protein sequence ID" value="TDE49963.1"/>
    <property type="molecule type" value="Genomic_DNA"/>
</dbReference>
<gene>
    <name evidence="2" type="ORF">E1295_19600</name>
</gene>
<comment type="caution">
    <text evidence="2">The sequence shown here is derived from an EMBL/GenBank/DDBJ whole genome shotgun (WGS) entry which is preliminary data.</text>
</comment>
<dbReference type="GO" id="GO:0008168">
    <property type="term" value="F:methyltransferase activity"/>
    <property type="evidence" value="ECO:0007669"/>
    <property type="project" value="UniProtKB-KW"/>
</dbReference>
<evidence type="ECO:0000259" key="1">
    <source>
        <dbReference type="Pfam" id="PF12147"/>
    </source>
</evidence>
<keyword evidence="2" id="KW-0489">Methyltransferase</keyword>
<dbReference type="SUPFAM" id="SSF53335">
    <property type="entry name" value="S-adenosyl-L-methionine-dependent methyltransferases"/>
    <property type="match status" value="1"/>
</dbReference>
<sequence>MDWQAWHDEYDDPGSRLAQRLRVVQQRIRLALDACPAGPLRLVSLCAGQGRDVLEALDGHPRRGDVLARLVELDPGNSARAEETAGAAGLEQVEVVTADAALTDHYQGMVPADIVVACGVFGNITDEDVERTIATFAQLCRSGGTVIWTRHRRPPDLVPQICRWFEDRGYHREWLSEPGAHYGGVGVHRFTGSPQPLAAGRRMFTFARHDEGQAPVG</sequence>
<protein>
    <submittedName>
        <fullName evidence="2">Class I SAM-dependent methyltransferase</fullName>
    </submittedName>
</protein>
<dbReference type="Gene3D" id="3.40.50.150">
    <property type="entry name" value="Vaccinia Virus protein VP39"/>
    <property type="match status" value="1"/>
</dbReference>
<proteinExistence type="predicted"/>
<dbReference type="Pfam" id="PF12147">
    <property type="entry name" value="Methyltransf_20"/>
    <property type="match status" value="1"/>
</dbReference>
<evidence type="ECO:0000313" key="2">
    <source>
        <dbReference type="EMBL" id="TDE49963.1"/>
    </source>
</evidence>